<dbReference type="GO" id="GO:0046872">
    <property type="term" value="F:metal ion binding"/>
    <property type="evidence" value="ECO:0007669"/>
    <property type="project" value="UniProtKB-KW"/>
</dbReference>
<dbReference type="Gene3D" id="3.40.50.1000">
    <property type="entry name" value="HAD superfamily/HAD-like"/>
    <property type="match status" value="1"/>
</dbReference>
<dbReference type="SFLD" id="SFLDG01129">
    <property type="entry name" value="C1.5:_HAD__Beta-PGM__Phosphata"/>
    <property type="match status" value="1"/>
</dbReference>
<dbReference type="InterPro" id="IPR023214">
    <property type="entry name" value="HAD_sf"/>
</dbReference>
<dbReference type="InterPro" id="IPR006439">
    <property type="entry name" value="HAD-SF_hydro_IA"/>
</dbReference>
<comment type="cofactor">
    <cofactor evidence="1">
        <name>Mg(2+)</name>
        <dbReference type="ChEBI" id="CHEBI:18420"/>
    </cofactor>
</comment>
<accession>A0A6N6VGI7</accession>
<sequence>MAFPFSPSLVIFDCDGVLVDSEPAANRLLVRVLAEDGFDVSYEECRRLFVGRTLEAVRSHVEAAIGRPLGDHWPAYIRDETLKTFAEGLSPVEGIEPVLLDLAARGLPYCVASSGKFEKMRYTLGATGLLPLVENVLFSAEQVGRGKPAPDLFLHAAREMGHAPERCVVIEDSVPGVQAAVAAGMPVLGYAGDPHTDAAALKREGAHVFYDMSALPGLIGL</sequence>
<keyword evidence="4" id="KW-0460">Magnesium</keyword>
<evidence type="ECO:0000256" key="4">
    <source>
        <dbReference type="ARBA" id="ARBA00022842"/>
    </source>
</evidence>
<dbReference type="Proteomes" id="UP000468901">
    <property type="component" value="Unassembled WGS sequence"/>
</dbReference>
<dbReference type="AlphaFoldDB" id="A0A6N6VGI7"/>
<name>A0A6N6VGI7_9HYPH</name>
<evidence type="ECO:0000313" key="6">
    <source>
        <dbReference type="Proteomes" id="UP000468901"/>
    </source>
</evidence>
<dbReference type="CDD" id="cd07526">
    <property type="entry name" value="HAD_BPGM_like"/>
    <property type="match status" value="1"/>
</dbReference>
<dbReference type="InterPro" id="IPR051600">
    <property type="entry name" value="Beta-PGM-like"/>
</dbReference>
<proteinExistence type="inferred from homology"/>
<keyword evidence="5" id="KW-0378">Hydrolase</keyword>
<protein>
    <submittedName>
        <fullName evidence="5">HAD-IA family hydrolase</fullName>
    </submittedName>
</protein>
<evidence type="ECO:0000313" key="5">
    <source>
        <dbReference type="EMBL" id="KAB7739402.1"/>
    </source>
</evidence>
<keyword evidence="3" id="KW-0479">Metal-binding</keyword>
<dbReference type="SUPFAM" id="SSF56784">
    <property type="entry name" value="HAD-like"/>
    <property type="match status" value="1"/>
</dbReference>
<reference evidence="5 6" key="1">
    <citation type="submission" date="2019-09" db="EMBL/GenBank/DDBJ databases">
        <title>Parvibaculum sedimenti sp. nov., isolated from sediment.</title>
        <authorList>
            <person name="Wang Y."/>
        </authorList>
    </citation>
    <scope>NUCLEOTIDE SEQUENCE [LARGE SCALE GENOMIC DNA]</scope>
    <source>
        <strain evidence="5 6">HXT-9</strain>
    </source>
</reference>
<organism evidence="5 6">
    <name type="scientific">Parvibaculum sedimenti</name>
    <dbReference type="NCBI Taxonomy" id="2608632"/>
    <lineage>
        <taxon>Bacteria</taxon>
        <taxon>Pseudomonadati</taxon>
        <taxon>Pseudomonadota</taxon>
        <taxon>Alphaproteobacteria</taxon>
        <taxon>Hyphomicrobiales</taxon>
        <taxon>Parvibaculaceae</taxon>
        <taxon>Parvibaculum</taxon>
    </lineage>
</organism>
<evidence type="ECO:0000256" key="3">
    <source>
        <dbReference type="ARBA" id="ARBA00022723"/>
    </source>
</evidence>
<gene>
    <name evidence="5" type="ORF">F2P47_11810</name>
</gene>
<dbReference type="NCBIfam" id="TIGR01509">
    <property type="entry name" value="HAD-SF-IA-v3"/>
    <property type="match status" value="1"/>
</dbReference>
<dbReference type="Pfam" id="PF00702">
    <property type="entry name" value="Hydrolase"/>
    <property type="match status" value="1"/>
</dbReference>
<dbReference type="SFLD" id="SFLDS00003">
    <property type="entry name" value="Haloacid_Dehalogenase"/>
    <property type="match status" value="1"/>
</dbReference>
<evidence type="ECO:0000256" key="1">
    <source>
        <dbReference type="ARBA" id="ARBA00001946"/>
    </source>
</evidence>
<keyword evidence="6" id="KW-1185">Reference proteome</keyword>
<dbReference type="PANTHER" id="PTHR46193:SF10">
    <property type="entry name" value="6-PHOSPHOGLUCONATE PHOSPHATASE"/>
    <property type="match status" value="1"/>
</dbReference>
<dbReference type="InterPro" id="IPR036412">
    <property type="entry name" value="HAD-like_sf"/>
</dbReference>
<comment type="similarity">
    <text evidence="2">Belongs to the HAD-like hydrolase superfamily. CbbY/CbbZ/Gph/YieH family.</text>
</comment>
<dbReference type="InterPro" id="IPR023198">
    <property type="entry name" value="PGP-like_dom2"/>
</dbReference>
<comment type="caution">
    <text evidence="5">The sequence shown here is derived from an EMBL/GenBank/DDBJ whole genome shotgun (WGS) entry which is preliminary data.</text>
</comment>
<dbReference type="Gene3D" id="1.10.150.240">
    <property type="entry name" value="Putative phosphatase, domain 2"/>
    <property type="match status" value="1"/>
</dbReference>
<dbReference type="EMBL" id="WESC01000010">
    <property type="protein sequence ID" value="KAB7739402.1"/>
    <property type="molecule type" value="Genomic_DNA"/>
</dbReference>
<dbReference type="PANTHER" id="PTHR46193">
    <property type="entry name" value="6-PHOSPHOGLUCONATE PHOSPHATASE"/>
    <property type="match status" value="1"/>
</dbReference>
<evidence type="ECO:0000256" key="2">
    <source>
        <dbReference type="ARBA" id="ARBA00006171"/>
    </source>
</evidence>
<dbReference type="GO" id="GO:0016787">
    <property type="term" value="F:hydrolase activity"/>
    <property type="evidence" value="ECO:0007669"/>
    <property type="project" value="UniProtKB-KW"/>
</dbReference>